<dbReference type="Proteomes" id="UP000095094">
    <property type="component" value="Unassembled WGS sequence"/>
</dbReference>
<dbReference type="Pfam" id="PF04991">
    <property type="entry name" value="LicD"/>
    <property type="match status" value="1"/>
</dbReference>
<keyword evidence="2" id="KW-0808">Transferase</keyword>
<dbReference type="RefSeq" id="WP_069661677.1">
    <property type="nucleotide sequence ID" value="NZ_JBHUJJ010000001.1"/>
</dbReference>
<comment type="caution">
    <text evidence="2">The sequence shown here is derived from an EMBL/GenBank/DDBJ whole genome shotgun (WGS) entry which is preliminary data.</text>
</comment>
<proteinExistence type="predicted"/>
<sequence length="274" mass="32876">MKELTIDEIQAVGVEMLVHIDQICRKNEIEYSVYYGSLIGAQRHQGYIPWDDDLDIVLTRPNYDRLIKLLAEDETYLLLSLETRKEYRYPFAKLVDKRTCMKTKQFYHSEDPELGVFVDIFPIDGFPTEDSERKNFGERCMLYLDNMLATLNASYAISKTRWKAYGKRVLYYPKYRKLLKQGNYSHWRNLLMSEMTSYPFEDASICGYIEFIDEEWGIFPTEWFKEYEDILFAGKKVRAIKDREKFLTLRYGNYMELPPESERVTHHPYTFYWK</sequence>
<dbReference type="PATRIC" id="fig|332950.4.peg.440"/>
<dbReference type="GO" id="GO:0009100">
    <property type="term" value="P:glycoprotein metabolic process"/>
    <property type="evidence" value="ECO:0007669"/>
    <property type="project" value="UniProtKB-ARBA"/>
</dbReference>
<evidence type="ECO:0000313" key="2">
    <source>
        <dbReference type="EMBL" id="OEG20367.1"/>
    </source>
</evidence>
<dbReference type="InterPro" id="IPR007074">
    <property type="entry name" value="LicD/FKTN/FKRP_NTP_transf"/>
</dbReference>
<dbReference type="PANTHER" id="PTHR43404">
    <property type="entry name" value="LIPOPOLYSACCHARIDE CHOLINEPHOSPHOTRANSFERASE LICD"/>
    <property type="match status" value="1"/>
</dbReference>
<evidence type="ECO:0000313" key="3">
    <source>
        <dbReference type="Proteomes" id="UP000095094"/>
    </source>
</evidence>
<dbReference type="OrthoDB" id="9786100at2"/>
<reference evidence="3" key="1">
    <citation type="submission" date="2016-09" db="EMBL/GenBank/DDBJ databases">
        <authorList>
            <person name="Gulvik C.A."/>
        </authorList>
    </citation>
    <scope>NUCLEOTIDE SEQUENCE [LARGE SCALE GENOMIC DNA]</scope>
    <source>
        <strain evidence="3">LMG 8895</strain>
    </source>
</reference>
<evidence type="ECO:0000259" key="1">
    <source>
        <dbReference type="Pfam" id="PF04991"/>
    </source>
</evidence>
<accession>A0A1E5H5X0</accession>
<dbReference type="EMBL" id="MIJY01000001">
    <property type="protein sequence ID" value="OEG20367.1"/>
    <property type="molecule type" value="Genomic_DNA"/>
</dbReference>
<dbReference type="GO" id="GO:0016740">
    <property type="term" value="F:transferase activity"/>
    <property type="evidence" value="ECO:0007669"/>
    <property type="project" value="UniProtKB-KW"/>
</dbReference>
<dbReference type="AlphaFoldDB" id="A0A1E5H5X0"/>
<protein>
    <submittedName>
        <fullName evidence="2">Lipopolysaccharide cholinephosphotransferase</fullName>
    </submittedName>
</protein>
<gene>
    <name evidence="2" type="ORF">BCR25_00660</name>
</gene>
<organism evidence="2 3">
    <name type="scientific">Enterococcus termitis</name>
    <dbReference type="NCBI Taxonomy" id="332950"/>
    <lineage>
        <taxon>Bacteria</taxon>
        <taxon>Bacillati</taxon>
        <taxon>Bacillota</taxon>
        <taxon>Bacilli</taxon>
        <taxon>Lactobacillales</taxon>
        <taxon>Enterococcaceae</taxon>
        <taxon>Enterococcus</taxon>
    </lineage>
</organism>
<dbReference type="PANTHER" id="PTHR43404:SF2">
    <property type="entry name" value="LIPOPOLYSACCHARIDE CHOLINEPHOSPHOTRANSFERASE LICD"/>
    <property type="match status" value="1"/>
</dbReference>
<keyword evidence="3" id="KW-1185">Reference proteome</keyword>
<dbReference type="InterPro" id="IPR052942">
    <property type="entry name" value="LPS_cholinephosphotransferase"/>
</dbReference>
<feature type="domain" description="LicD/FKTN/FKRP nucleotidyltransferase" evidence="1">
    <location>
        <begin position="24"/>
        <end position="252"/>
    </location>
</feature>
<name>A0A1E5H5X0_9ENTE</name>